<dbReference type="HOGENOM" id="CLU_091233_0_3_11"/>
<dbReference type="InterPro" id="IPR036388">
    <property type="entry name" value="WH-like_DNA-bd_sf"/>
</dbReference>
<protein>
    <submittedName>
        <fullName evidence="5">AsnC family transcriptional regulator</fullName>
    </submittedName>
</protein>
<dbReference type="PRINTS" id="PR00033">
    <property type="entry name" value="HTHASNC"/>
</dbReference>
<dbReference type="Gene3D" id="1.10.10.10">
    <property type="entry name" value="Winged helix-like DNA-binding domain superfamily/Winged helix DNA-binding domain"/>
    <property type="match status" value="1"/>
</dbReference>
<reference evidence="5 6" key="1">
    <citation type="journal article" date="2015" name="Genome Announc.">
        <title>Complete Genome Sequencing of Protease-Producing Novel Arthrobacter sp. Strain IHBB 11108 Using PacBio Single-Molecule Real-Time Sequencing Technology.</title>
        <authorList>
            <person name="Kiran S."/>
            <person name="Swarnkar M.K."/>
            <person name="Pal M."/>
            <person name="Thakur R."/>
            <person name="Tewari R."/>
            <person name="Singh A.K."/>
            <person name="Gulati A."/>
        </authorList>
    </citation>
    <scope>NUCLEOTIDE SEQUENCE [LARGE SCALE GENOMIC DNA]</scope>
    <source>
        <strain evidence="5 6">IHBB 11108</strain>
    </source>
</reference>
<name>A0A0D4BYD7_9MICC</name>
<keyword evidence="2" id="KW-0238">DNA-binding</keyword>
<keyword evidence="3" id="KW-0804">Transcription</keyword>
<evidence type="ECO:0000256" key="1">
    <source>
        <dbReference type="ARBA" id="ARBA00023015"/>
    </source>
</evidence>
<dbReference type="KEGG" id="ari:UM93_08020"/>
<dbReference type="InterPro" id="IPR000485">
    <property type="entry name" value="AsnC-type_HTH_dom"/>
</dbReference>
<proteinExistence type="predicted"/>
<dbReference type="InterPro" id="IPR019888">
    <property type="entry name" value="Tscrpt_reg_AsnC-like"/>
</dbReference>
<keyword evidence="6" id="KW-1185">Reference proteome</keyword>
<sequence>MLNSDAIREPHPESKPIRFDEADLVILRELSQDARVPNNILAQRAGLAPSTCLNRVRTLREAGVIRGFHADLDLSSLGLDVAAMISIRVHSQARKKMLELARTLRDLPETLNVFVLGGEYDLLLHVVCGSTADLRKFVEKQLGGNPAFINTQTTLIFEHLQPAAKSRSISH</sequence>
<dbReference type="Gene3D" id="3.30.70.920">
    <property type="match status" value="1"/>
</dbReference>
<keyword evidence="1" id="KW-0805">Transcription regulation</keyword>
<dbReference type="Proteomes" id="UP000061839">
    <property type="component" value="Chromosome"/>
</dbReference>
<dbReference type="OrthoDB" id="4411089at2"/>
<dbReference type="GO" id="GO:0005829">
    <property type="term" value="C:cytosol"/>
    <property type="evidence" value="ECO:0007669"/>
    <property type="project" value="TreeGrafter"/>
</dbReference>
<gene>
    <name evidence="5" type="ORF">UM93_08020</name>
</gene>
<dbReference type="PANTHER" id="PTHR30154">
    <property type="entry name" value="LEUCINE-RESPONSIVE REGULATORY PROTEIN"/>
    <property type="match status" value="1"/>
</dbReference>
<dbReference type="SUPFAM" id="SSF54909">
    <property type="entry name" value="Dimeric alpha+beta barrel"/>
    <property type="match status" value="1"/>
</dbReference>
<dbReference type="SUPFAM" id="SSF46785">
    <property type="entry name" value="Winged helix' DNA-binding domain"/>
    <property type="match status" value="1"/>
</dbReference>
<dbReference type="Pfam" id="PF13412">
    <property type="entry name" value="HTH_24"/>
    <property type="match status" value="1"/>
</dbReference>
<dbReference type="GO" id="GO:0043200">
    <property type="term" value="P:response to amino acid"/>
    <property type="evidence" value="ECO:0007669"/>
    <property type="project" value="TreeGrafter"/>
</dbReference>
<dbReference type="GO" id="GO:0043565">
    <property type="term" value="F:sequence-specific DNA binding"/>
    <property type="evidence" value="ECO:0007669"/>
    <property type="project" value="InterPro"/>
</dbReference>
<evidence type="ECO:0000259" key="4">
    <source>
        <dbReference type="PROSITE" id="PS50956"/>
    </source>
</evidence>
<dbReference type="PATRIC" id="fig|1618207.4.peg.1622"/>
<dbReference type="Pfam" id="PF01037">
    <property type="entry name" value="AsnC_trans_reg"/>
    <property type="match status" value="1"/>
</dbReference>
<evidence type="ECO:0000256" key="2">
    <source>
        <dbReference type="ARBA" id="ARBA00023125"/>
    </source>
</evidence>
<accession>A0A0D4BYD7</accession>
<dbReference type="PROSITE" id="PS50956">
    <property type="entry name" value="HTH_ASNC_2"/>
    <property type="match status" value="1"/>
</dbReference>
<dbReference type="STRING" id="1618207.UM93_08020"/>
<dbReference type="InterPro" id="IPR011008">
    <property type="entry name" value="Dimeric_a/b-barrel"/>
</dbReference>
<evidence type="ECO:0000313" key="6">
    <source>
        <dbReference type="Proteomes" id="UP000061839"/>
    </source>
</evidence>
<dbReference type="InterPro" id="IPR036390">
    <property type="entry name" value="WH_DNA-bd_sf"/>
</dbReference>
<dbReference type="EMBL" id="CP011005">
    <property type="protein sequence ID" value="AJT41477.1"/>
    <property type="molecule type" value="Genomic_DNA"/>
</dbReference>
<organism evidence="5 6">
    <name type="scientific">Psychromicrobium lacuslunae</name>
    <dbReference type="NCBI Taxonomy" id="1618207"/>
    <lineage>
        <taxon>Bacteria</taxon>
        <taxon>Bacillati</taxon>
        <taxon>Actinomycetota</taxon>
        <taxon>Actinomycetes</taxon>
        <taxon>Micrococcales</taxon>
        <taxon>Micrococcaceae</taxon>
        <taxon>Psychromicrobium</taxon>
    </lineage>
</organism>
<feature type="domain" description="HTH asnC-type" evidence="4">
    <location>
        <begin position="19"/>
        <end position="80"/>
    </location>
</feature>
<evidence type="ECO:0000313" key="5">
    <source>
        <dbReference type="EMBL" id="AJT41477.1"/>
    </source>
</evidence>
<dbReference type="RefSeq" id="WP_045074878.1">
    <property type="nucleotide sequence ID" value="NZ_CP011005.1"/>
</dbReference>
<dbReference type="InterPro" id="IPR019887">
    <property type="entry name" value="Tscrpt_reg_AsnC/Lrp_C"/>
</dbReference>
<dbReference type="SMART" id="SM00344">
    <property type="entry name" value="HTH_ASNC"/>
    <property type="match status" value="1"/>
</dbReference>
<dbReference type="PANTHER" id="PTHR30154:SF34">
    <property type="entry name" value="TRANSCRIPTIONAL REGULATOR AZLB"/>
    <property type="match status" value="1"/>
</dbReference>
<dbReference type="AlphaFoldDB" id="A0A0D4BYD7"/>
<evidence type="ECO:0000256" key="3">
    <source>
        <dbReference type="ARBA" id="ARBA00023163"/>
    </source>
</evidence>